<feature type="compositionally biased region" description="Low complexity" evidence="1">
    <location>
        <begin position="78"/>
        <end position="88"/>
    </location>
</feature>
<gene>
    <name evidence="2" type="ORF">VKT23_014432</name>
</gene>
<sequence length="208" mass="23589">MVIANARSLALSLTWKGGRKITPQKCDDVTHSRLVPICFSSYEESQQRDSTREALRTEREDRDRQRSWGGSGASYELTSAANAATSSSDDSRQQRQEYLQREEQRQRQRIPEYDRLRQELRNRQKERKRLRLSMPTPSTSVTSPSSIPVSSSYSSGVGRKDFPQAASVSSSTVYHPPPVSQPDLYPAHISQMRPMTSRVDLQVCLIGK</sequence>
<feature type="compositionally biased region" description="Low complexity" evidence="1">
    <location>
        <begin position="133"/>
        <end position="157"/>
    </location>
</feature>
<keyword evidence="3" id="KW-1185">Reference proteome</keyword>
<evidence type="ECO:0000313" key="3">
    <source>
        <dbReference type="Proteomes" id="UP001498398"/>
    </source>
</evidence>
<evidence type="ECO:0000256" key="1">
    <source>
        <dbReference type="SAM" id="MobiDB-lite"/>
    </source>
</evidence>
<accession>A0ABR1J0K4</accession>
<feature type="region of interest" description="Disordered" evidence="1">
    <location>
        <begin position="43"/>
        <end position="158"/>
    </location>
</feature>
<organism evidence="2 3">
    <name type="scientific">Marasmiellus scandens</name>
    <dbReference type="NCBI Taxonomy" id="2682957"/>
    <lineage>
        <taxon>Eukaryota</taxon>
        <taxon>Fungi</taxon>
        <taxon>Dikarya</taxon>
        <taxon>Basidiomycota</taxon>
        <taxon>Agaricomycotina</taxon>
        <taxon>Agaricomycetes</taxon>
        <taxon>Agaricomycetidae</taxon>
        <taxon>Agaricales</taxon>
        <taxon>Marasmiineae</taxon>
        <taxon>Omphalotaceae</taxon>
        <taxon>Marasmiellus</taxon>
    </lineage>
</organism>
<name>A0ABR1J0K4_9AGAR</name>
<evidence type="ECO:0000313" key="2">
    <source>
        <dbReference type="EMBL" id="KAK7446736.1"/>
    </source>
</evidence>
<dbReference type="Proteomes" id="UP001498398">
    <property type="component" value="Unassembled WGS sequence"/>
</dbReference>
<dbReference type="EMBL" id="JBANRG010000043">
    <property type="protein sequence ID" value="KAK7446736.1"/>
    <property type="molecule type" value="Genomic_DNA"/>
</dbReference>
<comment type="caution">
    <text evidence="2">The sequence shown here is derived from an EMBL/GenBank/DDBJ whole genome shotgun (WGS) entry which is preliminary data.</text>
</comment>
<reference evidence="2 3" key="1">
    <citation type="submission" date="2024-01" db="EMBL/GenBank/DDBJ databases">
        <title>A draft genome for the cacao thread blight pathogen Marasmiellus scandens.</title>
        <authorList>
            <person name="Baruah I.K."/>
            <person name="Leung J."/>
            <person name="Bukari Y."/>
            <person name="Amoako-Attah I."/>
            <person name="Meinhardt L.W."/>
            <person name="Bailey B.A."/>
            <person name="Cohen S.P."/>
        </authorList>
    </citation>
    <scope>NUCLEOTIDE SEQUENCE [LARGE SCALE GENOMIC DNA]</scope>
    <source>
        <strain evidence="2 3">GH-19</strain>
    </source>
</reference>
<proteinExistence type="predicted"/>
<feature type="compositionally biased region" description="Basic and acidic residues" evidence="1">
    <location>
        <begin position="89"/>
        <end position="123"/>
    </location>
</feature>
<feature type="compositionally biased region" description="Basic and acidic residues" evidence="1">
    <location>
        <begin position="45"/>
        <end position="66"/>
    </location>
</feature>
<protein>
    <submittedName>
        <fullName evidence="2">Uncharacterized protein</fullName>
    </submittedName>
</protein>